<sequence>MHGWMSRFCSLNCPLAVPSNRIQAPLPNLCTPLVTPIFTPHLRLSHHALSVAPHLSLGHHALPVAPHLRLGHHALPVKVLVQDRWEVPG</sequence>
<reference evidence="1" key="1">
    <citation type="journal article" date="2009" name="PLoS Genet.">
        <title>Sequencing, mapping, and analysis of 27,455 maize full-length cDNAs.</title>
        <authorList>
            <person name="Soderlund C."/>
            <person name="Descour A."/>
            <person name="Kudrna D."/>
            <person name="Bomhoff M."/>
            <person name="Boyd L."/>
            <person name="Currie J."/>
            <person name="Angelova A."/>
            <person name="Collura K."/>
            <person name="Wissotski M."/>
            <person name="Ashley E."/>
            <person name="Morrow D."/>
            <person name="Fernandes J."/>
            <person name="Walbot V."/>
            <person name="Yu Y."/>
        </authorList>
    </citation>
    <scope>NUCLEOTIDE SEQUENCE</scope>
    <source>
        <strain evidence="1">B73</strain>
    </source>
</reference>
<dbReference type="EMBL" id="BT086716">
    <property type="protein sequence ID" value="ACR37069.1"/>
    <property type="molecule type" value="mRNA"/>
</dbReference>
<proteinExistence type="evidence at transcript level"/>
<accession>C4J7B9</accession>
<dbReference type="AlphaFoldDB" id="C4J7B9"/>
<reference evidence="1" key="2">
    <citation type="submission" date="2012-06" db="EMBL/GenBank/DDBJ databases">
        <authorList>
            <person name="Yu Y."/>
            <person name="Currie J."/>
            <person name="Lomeli R."/>
            <person name="Angelova A."/>
            <person name="Collura K."/>
            <person name="Wissotski M."/>
            <person name="Campos D."/>
            <person name="Kudrna D."/>
            <person name="Golser W."/>
            <person name="Ashely E."/>
            <person name="Descour A."/>
            <person name="Fernandes J."/>
            <person name="Soderlund C."/>
            <person name="Walbot V."/>
        </authorList>
    </citation>
    <scope>NUCLEOTIDE SEQUENCE</scope>
    <source>
        <strain evidence="1">B73</strain>
    </source>
</reference>
<protein>
    <submittedName>
        <fullName evidence="1">Uncharacterized protein</fullName>
    </submittedName>
</protein>
<organism evidence="1">
    <name type="scientific">Zea mays</name>
    <name type="common">Maize</name>
    <dbReference type="NCBI Taxonomy" id="4577"/>
    <lineage>
        <taxon>Eukaryota</taxon>
        <taxon>Viridiplantae</taxon>
        <taxon>Streptophyta</taxon>
        <taxon>Embryophyta</taxon>
        <taxon>Tracheophyta</taxon>
        <taxon>Spermatophyta</taxon>
        <taxon>Magnoliopsida</taxon>
        <taxon>Liliopsida</taxon>
        <taxon>Poales</taxon>
        <taxon>Poaceae</taxon>
        <taxon>PACMAD clade</taxon>
        <taxon>Panicoideae</taxon>
        <taxon>Andropogonodae</taxon>
        <taxon>Andropogoneae</taxon>
        <taxon>Tripsacinae</taxon>
        <taxon>Zea</taxon>
    </lineage>
</organism>
<name>C4J7B9_MAIZE</name>
<evidence type="ECO:0000313" key="1">
    <source>
        <dbReference type="EMBL" id="ACR37069.1"/>
    </source>
</evidence>